<feature type="transmembrane region" description="Helical" evidence="1">
    <location>
        <begin position="136"/>
        <end position="155"/>
    </location>
</feature>
<keyword evidence="1" id="KW-1133">Transmembrane helix</keyword>
<evidence type="ECO:0000256" key="1">
    <source>
        <dbReference type="SAM" id="Phobius"/>
    </source>
</evidence>
<keyword evidence="4" id="KW-1185">Reference proteome</keyword>
<dbReference type="KEGG" id="luo:HHL09_07360"/>
<dbReference type="EMBL" id="CP051774">
    <property type="protein sequence ID" value="QJE95613.1"/>
    <property type="molecule type" value="Genomic_DNA"/>
</dbReference>
<accession>A0A858RHN8</accession>
<keyword evidence="1" id="KW-0472">Membrane</keyword>
<sequence length="264" mass="28955">MTRRLLIALLLSPLALQAQDTRPVPTQRVGLPLNLTEIYIPGTELKAKPRRDREPPLVVRILEVKPAKDGSRYDFEVQGLEAGRHNLSDYLEPTDGSAAAELPEIPLEITSALPAGLSYPNKIGRGELPKLGGYRTTMTVLGGIWLAGLGAILIWKKKKPADQDQTNTPQASLAERLRPLVDEASKGKLTPDDRARLERLVIGHWRERLPEVAALSPAEAMTKLRTDPQASPLILALERWLHAPSSSTSQAEIEKLLSPYAASI</sequence>
<evidence type="ECO:0000256" key="2">
    <source>
        <dbReference type="SAM" id="SignalP"/>
    </source>
</evidence>
<dbReference type="Proteomes" id="UP000501812">
    <property type="component" value="Chromosome"/>
</dbReference>
<organism evidence="3 4">
    <name type="scientific">Luteolibacter luteus</name>
    <dbReference type="NCBI Taxonomy" id="2728835"/>
    <lineage>
        <taxon>Bacteria</taxon>
        <taxon>Pseudomonadati</taxon>
        <taxon>Verrucomicrobiota</taxon>
        <taxon>Verrucomicrobiia</taxon>
        <taxon>Verrucomicrobiales</taxon>
        <taxon>Verrucomicrobiaceae</taxon>
        <taxon>Luteolibacter</taxon>
    </lineage>
</organism>
<name>A0A858RHN8_9BACT</name>
<protein>
    <recommendedName>
        <fullName evidence="5">Protein BatD</fullName>
    </recommendedName>
</protein>
<evidence type="ECO:0000313" key="4">
    <source>
        <dbReference type="Proteomes" id="UP000501812"/>
    </source>
</evidence>
<feature type="signal peptide" evidence="2">
    <location>
        <begin position="1"/>
        <end position="18"/>
    </location>
</feature>
<feature type="chain" id="PRO_5033026923" description="Protein BatD" evidence="2">
    <location>
        <begin position="19"/>
        <end position="264"/>
    </location>
</feature>
<keyword evidence="1" id="KW-0812">Transmembrane</keyword>
<dbReference type="AlphaFoldDB" id="A0A858RHN8"/>
<gene>
    <name evidence="3" type="ORF">HHL09_07360</name>
</gene>
<evidence type="ECO:0008006" key="5">
    <source>
        <dbReference type="Google" id="ProtNLM"/>
    </source>
</evidence>
<reference evidence="3 4" key="1">
    <citation type="submission" date="2020-04" db="EMBL/GenBank/DDBJ databases">
        <title>Luteolibacter sp. G-1-1-1 isolated from soil.</title>
        <authorList>
            <person name="Dahal R.H."/>
        </authorList>
    </citation>
    <scope>NUCLEOTIDE SEQUENCE [LARGE SCALE GENOMIC DNA]</scope>
    <source>
        <strain evidence="3 4">G-1-1-1</strain>
    </source>
</reference>
<keyword evidence="2" id="KW-0732">Signal</keyword>
<evidence type="ECO:0000313" key="3">
    <source>
        <dbReference type="EMBL" id="QJE95613.1"/>
    </source>
</evidence>
<dbReference type="RefSeq" id="WP_169453927.1">
    <property type="nucleotide sequence ID" value="NZ_CP051774.1"/>
</dbReference>
<proteinExistence type="predicted"/>